<dbReference type="SMART" id="SM00460">
    <property type="entry name" value="TGc"/>
    <property type="match status" value="1"/>
</dbReference>
<dbReference type="Pfam" id="PF01841">
    <property type="entry name" value="Transglut_core"/>
    <property type="match status" value="1"/>
</dbReference>
<feature type="transmembrane region" description="Helical" evidence="1">
    <location>
        <begin position="557"/>
        <end position="582"/>
    </location>
</feature>
<feature type="domain" description="Transglutaminase-like" evidence="2">
    <location>
        <begin position="406"/>
        <end position="477"/>
    </location>
</feature>
<evidence type="ECO:0000313" key="4">
    <source>
        <dbReference type="Proteomes" id="UP000267448"/>
    </source>
</evidence>
<dbReference type="Gene3D" id="3.10.620.30">
    <property type="match status" value="1"/>
</dbReference>
<keyword evidence="4" id="KW-1185">Reference proteome</keyword>
<feature type="transmembrane region" description="Helical" evidence="1">
    <location>
        <begin position="131"/>
        <end position="151"/>
    </location>
</feature>
<keyword evidence="1" id="KW-1133">Transmembrane helix</keyword>
<dbReference type="AlphaFoldDB" id="A0A3S0KTC5"/>
<feature type="transmembrane region" description="Helical" evidence="1">
    <location>
        <begin position="163"/>
        <end position="182"/>
    </location>
</feature>
<dbReference type="RefSeq" id="WP_126521135.1">
    <property type="nucleotide sequence ID" value="NZ_RXNU01000008.1"/>
</dbReference>
<dbReference type="Proteomes" id="UP000267448">
    <property type="component" value="Unassembled WGS sequence"/>
</dbReference>
<sequence>MTHSSQEEIISRHSLLWLLIVNIAVLAPLYDKLTPWSMAICGICLVWRFGIFIGKVAKPPRYLVTSLAIASTITLALVTSQIGLLNGLINLLILGYALKYIEMRNRRDVRTVVLVGYFLIAITFIDQQSIFYAVNLAFVTGINTCVLVSLYREDVKLKETARIGFKLLLQSLPLAALLFLVLPRLPPLWMVPQQKSAQTGLSDEVSFGDITELTRSAALAFRAEFSMSPPSNQQLYWRALVMEDYDGSRWTQNSSIKDIEENTPFTTPRRQQPKGSPIQYSVIAEPSNQHWLFGLDAAFSSDIGIINLPDYRLYSARAVDQKFQYHVDSYPEYAMDKTLDIAVRQLNLQLPDDINSRTFELAQSFKKGFPDPANRLNAMMRYFTEQPYFYTLTPPRVGPQQIDDFLFENKAGFCVHYASAFTFMARASGLPARLVTGYQGGEFNQSAGYLSIYQYMAHAWTEVWVENRGWVRYDPTAMIAPERVLEGFDSYFQAQDSYLLDSPFSPLRLREFPLLNELRLTLASIDYYWSVWVLGFDKSKQEQILQKLLGEVTQQKIAIFMLVSITFIGLVIAYSAGLLHFYRDKDRVASTYLGMCHILGKKGVTRDKKQGPTDFCAIVEQAFPGIATDFRRFTQYYVALKYQPLSSHRRKKTVKLFLKQSRKLKLKILKGKTN</sequence>
<evidence type="ECO:0000313" key="3">
    <source>
        <dbReference type="EMBL" id="RTR37964.1"/>
    </source>
</evidence>
<dbReference type="InterPro" id="IPR002931">
    <property type="entry name" value="Transglutaminase-like"/>
</dbReference>
<dbReference type="PANTHER" id="PTHR42736">
    <property type="entry name" value="PROTEIN-GLUTAMINE GAMMA-GLUTAMYLTRANSFERASE"/>
    <property type="match status" value="1"/>
</dbReference>
<name>A0A3S0KTC5_9GAMM</name>
<dbReference type="InterPro" id="IPR052901">
    <property type="entry name" value="Bact_TGase-like"/>
</dbReference>
<comment type="caution">
    <text evidence="3">The sequence shown here is derived from an EMBL/GenBank/DDBJ whole genome shotgun (WGS) entry which is preliminary data.</text>
</comment>
<feature type="transmembrane region" description="Helical" evidence="1">
    <location>
        <begin position="84"/>
        <end position="101"/>
    </location>
</feature>
<keyword evidence="1" id="KW-0812">Transmembrane</keyword>
<gene>
    <name evidence="3" type="ORF">EKG38_15475</name>
</gene>
<feature type="transmembrane region" description="Helical" evidence="1">
    <location>
        <begin position="12"/>
        <end position="30"/>
    </location>
</feature>
<feature type="transmembrane region" description="Helical" evidence="1">
    <location>
        <begin position="108"/>
        <end position="125"/>
    </location>
</feature>
<dbReference type="Pfam" id="PF11992">
    <property type="entry name" value="TgpA_N"/>
    <property type="match status" value="1"/>
</dbReference>
<dbReference type="InterPro" id="IPR021878">
    <property type="entry name" value="TgpA_N"/>
</dbReference>
<dbReference type="SUPFAM" id="SSF54001">
    <property type="entry name" value="Cysteine proteinases"/>
    <property type="match status" value="1"/>
</dbReference>
<accession>A0A3S0KTC5</accession>
<dbReference type="Pfam" id="PF13559">
    <property type="entry name" value="DUF4129"/>
    <property type="match status" value="1"/>
</dbReference>
<evidence type="ECO:0000259" key="2">
    <source>
        <dbReference type="SMART" id="SM00460"/>
    </source>
</evidence>
<dbReference type="OrthoDB" id="9804872at2"/>
<dbReference type="InterPro" id="IPR038765">
    <property type="entry name" value="Papain-like_cys_pep_sf"/>
</dbReference>
<dbReference type="PANTHER" id="PTHR42736:SF1">
    <property type="entry name" value="PROTEIN-GLUTAMINE GAMMA-GLUTAMYLTRANSFERASE"/>
    <property type="match status" value="1"/>
</dbReference>
<reference evidence="3 4" key="1">
    <citation type="submission" date="2018-12" db="EMBL/GenBank/DDBJ databases">
        <authorList>
            <person name="Yu L."/>
        </authorList>
    </citation>
    <scope>NUCLEOTIDE SEQUENCE [LARGE SCALE GENOMIC DNA]</scope>
    <source>
        <strain evidence="3 4">HAW-EB2</strain>
    </source>
</reference>
<organism evidence="3 4">
    <name type="scientific">Shewanella canadensis</name>
    <dbReference type="NCBI Taxonomy" id="271096"/>
    <lineage>
        <taxon>Bacteria</taxon>
        <taxon>Pseudomonadati</taxon>
        <taxon>Pseudomonadota</taxon>
        <taxon>Gammaproteobacteria</taxon>
        <taxon>Alteromonadales</taxon>
        <taxon>Shewanellaceae</taxon>
        <taxon>Shewanella</taxon>
    </lineage>
</organism>
<protein>
    <submittedName>
        <fullName evidence="3">DUF3488 domain-containing protein</fullName>
    </submittedName>
</protein>
<dbReference type="InterPro" id="IPR025403">
    <property type="entry name" value="TgpA-like_C"/>
</dbReference>
<dbReference type="EMBL" id="RXNU01000008">
    <property type="protein sequence ID" value="RTR37964.1"/>
    <property type="molecule type" value="Genomic_DNA"/>
</dbReference>
<keyword evidence="1" id="KW-0472">Membrane</keyword>
<proteinExistence type="predicted"/>
<evidence type="ECO:0000256" key="1">
    <source>
        <dbReference type="SAM" id="Phobius"/>
    </source>
</evidence>